<reference evidence="3" key="1">
    <citation type="submission" date="2023-05" db="EMBL/GenBank/DDBJ databases">
        <authorList>
            <person name="Stuckert A."/>
        </authorList>
    </citation>
    <scope>NUCLEOTIDE SEQUENCE</scope>
</reference>
<dbReference type="Pfam" id="PF00168">
    <property type="entry name" value="C2"/>
    <property type="match status" value="1"/>
</dbReference>
<protein>
    <recommendedName>
        <fullName evidence="2">C2 domain-containing protein</fullName>
    </recommendedName>
</protein>
<dbReference type="PROSITE" id="PS50004">
    <property type="entry name" value="C2"/>
    <property type="match status" value="1"/>
</dbReference>
<dbReference type="Proteomes" id="UP001162483">
    <property type="component" value="Unassembled WGS sequence"/>
</dbReference>
<dbReference type="PANTHER" id="PTHR10336">
    <property type="entry name" value="PHOSPHOINOSITIDE-SPECIFIC PHOSPHOLIPASE C FAMILY PROTEIN"/>
    <property type="match status" value="1"/>
</dbReference>
<evidence type="ECO:0000256" key="1">
    <source>
        <dbReference type="SAM" id="MobiDB-lite"/>
    </source>
</evidence>
<comment type="caution">
    <text evidence="3">The sequence shown here is derived from an EMBL/GenBank/DDBJ whole genome shotgun (WGS) entry which is preliminary data.</text>
</comment>
<evidence type="ECO:0000313" key="3">
    <source>
        <dbReference type="EMBL" id="CAI9559263.1"/>
    </source>
</evidence>
<evidence type="ECO:0000313" key="4">
    <source>
        <dbReference type="Proteomes" id="UP001162483"/>
    </source>
</evidence>
<dbReference type="InterPro" id="IPR035892">
    <property type="entry name" value="C2_domain_sf"/>
</dbReference>
<accession>A0ABN9CID1</accession>
<dbReference type="Gene3D" id="2.60.40.150">
    <property type="entry name" value="C2 domain"/>
    <property type="match status" value="1"/>
</dbReference>
<dbReference type="InterPro" id="IPR000008">
    <property type="entry name" value="C2_dom"/>
</dbReference>
<keyword evidence="4" id="KW-1185">Reference proteome</keyword>
<proteinExistence type="predicted"/>
<dbReference type="EMBL" id="CATNWA010010062">
    <property type="protein sequence ID" value="CAI9559263.1"/>
    <property type="molecule type" value="Genomic_DNA"/>
</dbReference>
<sequence>MFGLPVDTKRKYRTKTSQGNSFNPVWDEEPFEFPKVVLPTLASLRIAVFEEGGKFVGHRILPVSAIRPGYHYICLRNEINQPLCLPALLVYTEVNDYIPDNHQEYIKALMFPTQHVSLDERAKKLVALIGDTEPSNADKPQEKKKTEIASVTPQIPTGIKKQSITPLSPIAHRDDLIASVLTDVQAPSLEELKLQKSFVKFALSAVPRIASHAPQAPAQSILPVQGAEQQSHTAAEHTKEEIWEKFKRWTRFSLRAGGAAEEADGPAGGAAEAPPRDEGTSA</sequence>
<feature type="domain" description="C2" evidence="2">
    <location>
        <begin position="1"/>
        <end position="83"/>
    </location>
</feature>
<dbReference type="InterPro" id="IPR001192">
    <property type="entry name" value="PI-PLC_fam"/>
</dbReference>
<name>A0ABN9CID1_9NEOB</name>
<gene>
    <name evidence="3" type="ORF">SPARVUS_LOCUS5037262</name>
</gene>
<dbReference type="CDD" id="cd00275">
    <property type="entry name" value="C2_PLC_like"/>
    <property type="match status" value="1"/>
</dbReference>
<dbReference type="SUPFAM" id="SSF49562">
    <property type="entry name" value="C2 domain (Calcium/lipid-binding domain, CaLB)"/>
    <property type="match status" value="1"/>
</dbReference>
<evidence type="ECO:0000259" key="2">
    <source>
        <dbReference type="PROSITE" id="PS50004"/>
    </source>
</evidence>
<organism evidence="3 4">
    <name type="scientific">Staurois parvus</name>
    <dbReference type="NCBI Taxonomy" id="386267"/>
    <lineage>
        <taxon>Eukaryota</taxon>
        <taxon>Metazoa</taxon>
        <taxon>Chordata</taxon>
        <taxon>Craniata</taxon>
        <taxon>Vertebrata</taxon>
        <taxon>Euteleostomi</taxon>
        <taxon>Amphibia</taxon>
        <taxon>Batrachia</taxon>
        <taxon>Anura</taxon>
        <taxon>Neobatrachia</taxon>
        <taxon>Ranoidea</taxon>
        <taxon>Ranidae</taxon>
        <taxon>Staurois</taxon>
    </lineage>
</organism>
<dbReference type="PANTHER" id="PTHR10336:SF11">
    <property type="entry name" value="1-PHOSPHATIDYLINOSITOL 4,5-BISPHOSPHATE PHOSPHODIESTERASE BETA-3"/>
    <property type="match status" value="1"/>
</dbReference>
<feature type="region of interest" description="Disordered" evidence="1">
    <location>
        <begin position="257"/>
        <end position="282"/>
    </location>
</feature>